<dbReference type="HOGENOM" id="CLU_616058_0_0_1"/>
<proteinExistence type="predicted"/>
<sequence>MLSDLDRKMCQKHKLEILTIDLKQSTAVEDKFLCIKCLMEKIDIQNMALVEETKTMIKSMKSEQLNNRLREYQRRIQNFKQIESQLKEMKVSINNTIDKLQSNLNQKITLMENELNDSESKTMVSTFEEDVRILSNNYKGSFNFEIPKEFEKSLDDNSYIDSIEQQLQSIINCPKLIEIKECLEQIKVENENKEVKQCQLLNKKEEDPQKTPSLKIQCNKHGKEIIMFNLNPDKTQLSRLACVECIQQHNPIKYTTLKDANLKWNEYLGQTSDYIKRFQNQRYLKSTQIIDILQDIKEKYNSTISEIINKINTQYSMFNQNQINEFNDNIIFQMNIEQIDELTEILSQDDKFQVLAEKQLNIQKQDLKQLEMISNNFAKLMQNDLVATEKINQIFKESNLNMSNIKDLTNDIVSDDKVSIQNIQQIRQLNSQIQKFKIYQDILNDGLNQYEFIMQKISSLSDEFQDTQLQQFNEQLTKIQKDSPQYKNSFNLINQQQKRNHFKINLLKIIN</sequence>
<evidence type="ECO:0000313" key="3">
    <source>
        <dbReference type="Proteomes" id="UP000000600"/>
    </source>
</evidence>
<evidence type="ECO:0000313" key="2">
    <source>
        <dbReference type="EMBL" id="CAK79912.1"/>
    </source>
</evidence>
<dbReference type="Proteomes" id="UP000000600">
    <property type="component" value="Unassembled WGS sequence"/>
</dbReference>
<dbReference type="GeneID" id="5033093"/>
<dbReference type="AlphaFoldDB" id="A0DA45"/>
<keyword evidence="3" id="KW-1185">Reference proteome</keyword>
<dbReference type="KEGG" id="ptm:GSPATT00039362001"/>
<organism evidence="2 3">
    <name type="scientific">Paramecium tetraurelia</name>
    <dbReference type="NCBI Taxonomy" id="5888"/>
    <lineage>
        <taxon>Eukaryota</taxon>
        <taxon>Sar</taxon>
        <taxon>Alveolata</taxon>
        <taxon>Ciliophora</taxon>
        <taxon>Intramacronucleata</taxon>
        <taxon>Oligohymenophorea</taxon>
        <taxon>Peniculida</taxon>
        <taxon>Parameciidae</taxon>
        <taxon>Paramecium</taxon>
    </lineage>
</organism>
<protein>
    <submittedName>
        <fullName evidence="2">Uncharacterized protein</fullName>
    </submittedName>
</protein>
<dbReference type="InParanoid" id="A0DA45"/>
<evidence type="ECO:0000256" key="1">
    <source>
        <dbReference type="SAM" id="Coils"/>
    </source>
</evidence>
<keyword evidence="1" id="KW-0175">Coiled coil</keyword>
<accession>A0DA45</accession>
<name>A0DA45_PARTE</name>
<reference evidence="2 3" key="1">
    <citation type="journal article" date="2006" name="Nature">
        <title>Global trends of whole-genome duplications revealed by the ciliate Paramecium tetraurelia.</title>
        <authorList>
            <consortium name="Genoscope"/>
            <person name="Aury J.-M."/>
            <person name="Jaillon O."/>
            <person name="Duret L."/>
            <person name="Noel B."/>
            <person name="Jubin C."/>
            <person name="Porcel B.M."/>
            <person name="Segurens B."/>
            <person name="Daubin V."/>
            <person name="Anthouard V."/>
            <person name="Aiach N."/>
            <person name="Arnaiz O."/>
            <person name="Billaut A."/>
            <person name="Beisson J."/>
            <person name="Blanc I."/>
            <person name="Bouhouche K."/>
            <person name="Camara F."/>
            <person name="Duharcourt S."/>
            <person name="Guigo R."/>
            <person name="Gogendeau D."/>
            <person name="Katinka M."/>
            <person name="Keller A.-M."/>
            <person name="Kissmehl R."/>
            <person name="Klotz C."/>
            <person name="Koll F."/>
            <person name="Le Moue A."/>
            <person name="Lepere C."/>
            <person name="Malinsky S."/>
            <person name="Nowacki M."/>
            <person name="Nowak J.K."/>
            <person name="Plattner H."/>
            <person name="Poulain J."/>
            <person name="Ruiz F."/>
            <person name="Serrano V."/>
            <person name="Zagulski M."/>
            <person name="Dessen P."/>
            <person name="Betermier M."/>
            <person name="Weissenbach J."/>
            <person name="Scarpelli C."/>
            <person name="Schachter V."/>
            <person name="Sperling L."/>
            <person name="Meyer E."/>
            <person name="Cohen J."/>
            <person name="Wincker P."/>
        </authorList>
    </citation>
    <scope>NUCLEOTIDE SEQUENCE [LARGE SCALE GENOMIC DNA]</scope>
    <source>
        <strain evidence="2 3">Stock d4-2</strain>
    </source>
</reference>
<gene>
    <name evidence="2" type="ORF">GSPATT00039362001</name>
</gene>
<dbReference type="EMBL" id="CT868347">
    <property type="protein sequence ID" value="CAK79912.1"/>
    <property type="molecule type" value="Genomic_DNA"/>
</dbReference>
<dbReference type="RefSeq" id="XP_001447309.1">
    <property type="nucleotide sequence ID" value="XM_001447272.1"/>
</dbReference>
<feature type="coiled-coil region" evidence="1">
    <location>
        <begin position="62"/>
        <end position="121"/>
    </location>
</feature>
<dbReference type="OMA" id="RFQNQRY"/>
<dbReference type="OrthoDB" id="309408at2759"/>